<proteinExistence type="predicted"/>
<keyword evidence="3" id="KW-1185">Reference proteome</keyword>
<dbReference type="Proteomes" id="UP001596147">
    <property type="component" value="Unassembled WGS sequence"/>
</dbReference>
<sequence length="87" mass="9343">MKPALIISIISGIIILLLIVGIPGKTFKWIGQAFMKLMIGAMFLFFLNVIGNQFGISVPINLITTTISGFLGIPGVAALTVIQLWIV</sequence>
<feature type="transmembrane region" description="Helical" evidence="1">
    <location>
        <begin position="5"/>
        <end position="23"/>
    </location>
</feature>
<evidence type="ECO:0000256" key="1">
    <source>
        <dbReference type="SAM" id="Phobius"/>
    </source>
</evidence>
<protein>
    <submittedName>
        <fullName evidence="2">Pro-sigmaK processing inhibitor BofA family protein</fullName>
    </submittedName>
</protein>
<dbReference type="EMBL" id="JBHSMC010000007">
    <property type="protein sequence ID" value="MFC5464500.1"/>
    <property type="molecule type" value="Genomic_DNA"/>
</dbReference>
<dbReference type="NCBIfam" id="TIGR02862">
    <property type="entry name" value="spore_BofA"/>
    <property type="match status" value="1"/>
</dbReference>
<dbReference type="InterPro" id="IPR010001">
    <property type="entry name" value="BofA"/>
</dbReference>
<comment type="caution">
    <text evidence="2">The sequence shown here is derived from an EMBL/GenBank/DDBJ whole genome shotgun (WGS) entry which is preliminary data.</text>
</comment>
<dbReference type="Pfam" id="PF07441">
    <property type="entry name" value="BofA"/>
    <property type="match status" value="1"/>
</dbReference>
<dbReference type="RefSeq" id="WP_144928840.1">
    <property type="nucleotide sequence ID" value="NZ_JBHSMC010000007.1"/>
</dbReference>
<keyword evidence="1" id="KW-0472">Membrane</keyword>
<feature type="transmembrane region" description="Helical" evidence="1">
    <location>
        <begin position="29"/>
        <end position="50"/>
    </location>
</feature>
<gene>
    <name evidence="2" type="ORF">ACFPM4_07005</name>
</gene>
<evidence type="ECO:0000313" key="2">
    <source>
        <dbReference type="EMBL" id="MFC5464500.1"/>
    </source>
</evidence>
<accession>A0ABW0LGN0</accession>
<feature type="transmembrane region" description="Helical" evidence="1">
    <location>
        <begin position="62"/>
        <end position="86"/>
    </location>
</feature>
<organism evidence="2 3">
    <name type="scientific">Lederbergia graminis</name>
    <dbReference type="NCBI Taxonomy" id="735518"/>
    <lineage>
        <taxon>Bacteria</taxon>
        <taxon>Bacillati</taxon>
        <taxon>Bacillota</taxon>
        <taxon>Bacilli</taxon>
        <taxon>Bacillales</taxon>
        <taxon>Bacillaceae</taxon>
        <taxon>Lederbergia</taxon>
    </lineage>
</organism>
<keyword evidence="1" id="KW-0812">Transmembrane</keyword>
<name>A0ABW0LGN0_9BACI</name>
<evidence type="ECO:0000313" key="3">
    <source>
        <dbReference type="Proteomes" id="UP001596147"/>
    </source>
</evidence>
<keyword evidence="1" id="KW-1133">Transmembrane helix</keyword>
<reference evidence="3" key="1">
    <citation type="journal article" date="2019" name="Int. J. Syst. Evol. Microbiol.">
        <title>The Global Catalogue of Microorganisms (GCM) 10K type strain sequencing project: providing services to taxonomists for standard genome sequencing and annotation.</title>
        <authorList>
            <consortium name="The Broad Institute Genomics Platform"/>
            <consortium name="The Broad Institute Genome Sequencing Center for Infectious Disease"/>
            <person name="Wu L."/>
            <person name="Ma J."/>
        </authorList>
    </citation>
    <scope>NUCLEOTIDE SEQUENCE [LARGE SCALE GENOMIC DNA]</scope>
    <source>
        <strain evidence="3">CGMCC 1.12237</strain>
    </source>
</reference>